<keyword evidence="4" id="KW-1185">Reference proteome</keyword>
<dbReference type="Proteomes" id="UP000254764">
    <property type="component" value="Unassembled WGS sequence"/>
</dbReference>
<keyword evidence="2" id="KW-0472">Membrane</keyword>
<evidence type="ECO:0000313" key="4">
    <source>
        <dbReference type="Proteomes" id="UP000254764"/>
    </source>
</evidence>
<feature type="compositionally biased region" description="Polar residues" evidence="1">
    <location>
        <begin position="244"/>
        <end position="263"/>
    </location>
</feature>
<dbReference type="RefSeq" id="WP_115670105.1">
    <property type="nucleotide sequence ID" value="NZ_UEYP01000004.1"/>
</dbReference>
<evidence type="ECO:0008006" key="5">
    <source>
        <dbReference type="Google" id="ProtNLM"/>
    </source>
</evidence>
<evidence type="ECO:0000313" key="3">
    <source>
        <dbReference type="EMBL" id="SSC67445.1"/>
    </source>
</evidence>
<evidence type="ECO:0000256" key="2">
    <source>
        <dbReference type="SAM" id="Phobius"/>
    </source>
</evidence>
<sequence length="263" mass="29081">MEATRIAKETEEQAPLVSVRFLIILTAAVTALALLSLAISLLGDRIGERWSLAGHSASAEPVDVSIGLDRLHVPANAIRFEDQRRSGRSERLDLFVLWPEMTGYSKGNRRRFDDLAHAKSLIFLQLSQSTMSRDMSGRVDPIYSHLFTGTPESGPFGLSLHRFRAGTGYDREVLLTAPRPGQADYAVRCLLPGPGDLPSNSDCQRDIHAGRDLTVLYRFSSELLSDWQQIDKAIEAYIRDRVISGSTSPNPPMRSNTATNDSL</sequence>
<proteinExistence type="predicted"/>
<feature type="transmembrane region" description="Helical" evidence="2">
    <location>
        <begin position="21"/>
        <end position="42"/>
    </location>
</feature>
<reference evidence="4" key="1">
    <citation type="submission" date="2018-07" db="EMBL/GenBank/DDBJ databases">
        <authorList>
            <person name="Peiro R."/>
            <person name="Begona"/>
            <person name="Cbmso G."/>
            <person name="Lopez M."/>
            <person name="Gonzalez S."/>
        </authorList>
    </citation>
    <scope>NUCLEOTIDE SEQUENCE [LARGE SCALE GENOMIC DNA]</scope>
</reference>
<accession>A0A376AI24</accession>
<name>A0A376AI24_9HYPH</name>
<dbReference type="EMBL" id="UEYP01000004">
    <property type="protein sequence ID" value="SSC67445.1"/>
    <property type="molecule type" value="Genomic_DNA"/>
</dbReference>
<keyword evidence="2" id="KW-0812">Transmembrane</keyword>
<dbReference type="OrthoDB" id="7959514at2"/>
<evidence type="ECO:0000256" key="1">
    <source>
        <dbReference type="SAM" id="MobiDB-lite"/>
    </source>
</evidence>
<dbReference type="AlphaFoldDB" id="A0A376AI24"/>
<keyword evidence="2" id="KW-1133">Transmembrane helix</keyword>
<feature type="region of interest" description="Disordered" evidence="1">
    <location>
        <begin position="243"/>
        <end position="263"/>
    </location>
</feature>
<gene>
    <name evidence="3" type="ORF">RHIZ70_3153</name>
</gene>
<protein>
    <recommendedName>
        <fullName evidence="5">Transmembrane anchored protein</fullName>
    </recommendedName>
</protein>
<organism evidence="3 4">
    <name type="scientific">Ciceribacter selenitireducens ATCC BAA-1503</name>
    <dbReference type="NCBI Taxonomy" id="1336235"/>
    <lineage>
        <taxon>Bacteria</taxon>
        <taxon>Pseudomonadati</taxon>
        <taxon>Pseudomonadota</taxon>
        <taxon>Alphaproteobacteria</taxon>
        <taxon>Hyphomicrobiales</taxon>
        <taxon>Rhizobiaceae</taxon>
        <taxon>Ciceribacter</taxon>
    </lineage>
</organism>